<keyword evidence="5 7" id="KW-0472">Membrane</keyword>
<comment type="similarity">
    <text evidence="2">Belongs to the EamA transporter family.</text>
</comment>
<dbReference type="OrthoDB" id="5242975at2"/>
<feature type="transmembrane region" description="Helical" evidence="7">
    <location>
        <begin position="236"/>
        <end position="256"/>
    </location>
</feature>
<dbReference type="Gene3D" id="1.10.3730.20">
    <property type="match status" value="1"/>
</dbReference>
<dbReference type="GO" id="GO:0016020">
    <property type="term" value="C:membrane"/>
    <property type="evidence" value="ECO:0007669"/>
    <property type="project" value="UniProtKB-SubCell"/>
</dbReference>
<name>K0JVH3_SACES</name>
<feature type="domain" description="EamA" evidence="8">
    <location>
        <begin position="33"/>
        <end position="163"/>
    </location>
</feature>
<feature type="transmembrane region" description="Helical" evidence="7">
    <location>
        <begin position="173"/>
        <end position="193"/>
    </location>
</feature>
<dbReference type="SUPFAM" id="SSF103481">
    <property type="entry name" value="Multidrug resistance efflux transporter EmrE"/>
    <property type="match status" value="2"/>
</dbReference>
<feature type="domain" description="EamA" evidence="8">
    <location>
        <begin position="176"/>
        <end position="309"/>
    </location>
</feature>
<accession>K0JVH3</accession>
<feature type="transmembrane region" description="Helical" evidence="7">
    <location>
        <begin position="149"/>
        <end position="167"/>
    </location>
</feature>
<keyword evidence="10" id="KW-1185">Reference proteome</keyword>
<dbReference type="Pfam" id="PF00892">
    <property type="entry name" value="EamA"/>
    <property type="match status" value="2"/>
</dbReference>
<evidence type="ECO:0000256" key="1">
    <source>
        <dbReference type="ARBA" id="ARBA00004141"/>
    </source>
</evidence>
<dbReference type="BioCyc" id="SESP1179773:BN6_RS07190-MONOMER"/>
<dbReference type="Proteomes" id="UP000006281">
    <property type="component" value="Chromosome"/>
</dbReference>
<evidence type="ECO:0000256" key="3">
    <source>
        <dbReference type="ARBA" id="ARBA00022692"/>
    </source>
</evidence>
<dbReference type="EMBL" id="HE804045">
    <property type="protein sequence ID" value="CCH28789.1"/>
    <property type="molecule type" value="Genomic_DNA"/>
</dbReference>
<dbReference type="HOGENOM" id="CLU_033863_5_2_11"/>
<evidence type="ECO:0000313" key="9">
    <source>
        <dbReference type="EMBL" id="CCH28789.1"/>
    </source>
</evidence>
<dbReference type="PANTHER" id="PTHR32322">
    <property type="entry name" value="INNER MEMBRANE TRANSPORTER"/>
    <property type="match status" value="1"/>
</dbReference>
<evidence type="ECO:0000256" key="4">
    <source>
        <dbReference type="ARBA" id="ARBA00022989"/>
    </source>
</evidence>
<evidence type="ECO:0000256" key="7">
    <source>
        <dbReference type="SAM" id="Phobius"/>
    </source>
</evidence>
<dbReference type="AlphaFoldDB" id="K0JVH3"/>
<dbReference type="STRING" id="1179773.BN6_14660"/>
<evidence type="ECO:0000256" key="2">
    <source>
        <dbReference type="ARBA" id="ARBA00007362"/>
    </source>
</evidence>
<dbReference type="eggNOG" id="COG0697">
    <property type="taxonomic scope" value="Bacteria"/>
</dbReference>
<dbReference type="PANTHER" id="PTHR32322:SF2">
    <property type="entry name" value="EAMA DOMAIN-CONTAINING PROTEIN"/>
    <property type="match status" value="1"/>
</dbReference>
<feature type="transmembrane region" description="Helical" evidence="7">
    <location>
        <begin position="89"/>
        <end position="111"/>
    </location>
</feature>
<feature type="transmembrane region" description="Helical" evidence="7">
    <location>
        <begin position="294"/>
        <end position="311"/>
    </location>
</feature>
<keyword evidence="3 7" id="KW-0812">Transmembrane</keyword>
<keyword evidence="4 7" id="KW-1133">Transmembrane helix</keyword>
<sequence>MSCSHTGPAAICWTHPAWSGDSARVRNPWVGKFVLLSAIWGSSFALIKVAVDAGVPPVWVAFFRCLFGALALWAVCAVQRQGVPRDRRLWGHALVVAALLNSVPFTLLAYGETKVSSVLAGVFNATTPLMTLVFVLLIVPQEKISGAKLTGLVVGFAGVLVVLRAWEGLGDDVLVGSLACLGATFCYGAGFAYTRRFFSGGPQSASALSAVQITCGTAQLAVAAPLVGGLPSWPGWQAAAALLVLGAAGTGLAYVLNLDVIREAGPTVASTVTYVTPLWSTALGVLLLSEPAGWNTVVGGVVVVAGVLLARKPTNHPMGQKSTRTVVQVDKPGPA</sequence>
<evidence type="ECO:0000259" key="8">
    <source>
        <dbReference type="Pfam" id="PF00892"/>
    </source>
</evidence>
<evidence type="ECO:0000256" key="5">
    <source>
        <dbReference type="ARBA" id="ARBA00023136"/>
    </source>
</evidence>
<evidence type="ECO:0000256" key="6">
    <source>
        <dbReference type="SAM" id="MobiDB-lite"/>
    </source>
</evidence>
<reference evidence="9 10" key="1">
    <citation type="journal article" date="2012" name="BMC Genomics">
        <title>Complete genome sequence of Saccharothrix espanaensis DSM 44229T and comparison to the other completely sequenced Pseudonocardiaceae.</title>
        <authorList>
            <person name="Strobel T."/>
            <person name="Al-Dilaimi A."/>
            <person name="Blom J."/>
            <person name="Gessner A."/>
            <person name="Kalinowski J."/>
            <person name="Luzhetska M."/>
            <person name="Puhler A."/>
            <person name="Szczepanowski R."/>
            <person name="Bechthold A."/>
            <person name="Ruckert C."/>
        </authorList>
    </citation>
    <scope>NUCLEOTIDE SEQUENCE [LARGE SCALE GENOMIC DNA]</scope>
    <source>
        <strain evidence="10">ATCC 51144 / DSM 44229 / JCM 9112 / NBRC 15066 / NRRL 15764</strain>
    </source>
</reference>
<protein>
    <recommendedName>
        <fullName evidence="8">EamA domain-containing protein</fullName>
    </recommendedName>
</protein>
<dbReference type="InterPro" id="IPR037185">
    <property type="entry name" value="EmrE-like"/>
</dbReference>
<gene>
    <name evidence="9" type="ordered locus">BN6_14660</name>
</gene>
<feature type="transmembrane region" description="Helical" evidence="7">
    <location>
        <begin position="33"/>
        <end position="51"/>
    </location>
</feature>
<feature type="transmembrane region" description="Helical" evidence="7">
    <location>
        <begin position="268"/>
        <end position="288"/>
    </location>
</feature>
<feature type="transmembrane region" description="Helical" evidence="7">
    <location>
        <begin position="205"/>
        <end position="224"/>
    </location>
</feature>
<organism evidence="9 10">
    <name type="scientific">Saccharothrix espanaensis (strain ATCC 51144 / DSM 44229 / JCM 9112 / NBRC 15066 / NRRL 15764)</name>
    <dbReference type="NCBI Taxonomy" id="1179773"/>
    <lineage>
        <taxon>Bacteria</taxon>
        <taxon>Bacillati</taxon>
        <taxon>Actinomycetota</taxon>
        <taxon>Actinomycetes</taxon>
        <taxon>Pseudonocardiales</taxon>
        <taxon>Pseudonocardiaceae</taxon>
        <taxon>Saccharothrix</taxon>
    </lineage>
</organism>
<feature type="region of interest" description="Disordered" evidence="6">
    <location>
        <begin position="316"/>
        <end position="335"/>
    </location>
</feature>
<dbReference type="InterPro" id="IPR000620">
    <property type="entry name" value="EamA_dom"/>
</dbReference>
<dbReference type="KEGG" id="sesp:BN6_14660"/>
<dbReference type="PATRIC" id="fig|1179773.3.peg.1469"/>
<feature type="transmembrane region" description="Helical" evidence="7">
    <location>
        <begin position="117"/>
        <end position="137"/>
    </location>
</feature>
<proteinExistence type="inferred from homology"/>
<dbReference type="InterPro" id="IPR050638">
    <property type="entry name" value="AA-Vitamin_Transporters"/>
</dbReference>
<comment type="subcellular location">
    <subcellularLocation>
        <location evidence="1">Membrane</location>
        <topology evidence="1">Multi-pass membrane protein</topology>
    </subcellularLocation>
</comment>
<feature type="transmembrane region" description="Helical" evidence="7">
    <location>
        <begin position="57"/>
        <end position="77"/>
    </location>
</feature>
<evidence type="ECO:0000313" key="10">
    <source>
        <dbReference type="Proteomes" id="UP000006281"/>
    </source>
</evidence>